<keyword evidence="2" id="KW-1185">Reference proteome</keyword>
<dbReference type="SUPFAM" id="SSF46458">
    <property type="entry name" value="Globin-like"/>
    <property type="match status" value="1"/>
</dbReference>
<organism evidence="2 3">
    <name type="scientific">Steinernema glaseri</name>
    <dbReference type="NCBI Taxonomy" id="37863"/>
    <lineage>
        <taxon>Eukaryota</taxon>
        <taxon>Metazoa</taxon>
        <taxon>Ecdysozoa</taxon>
        <taxon>Nematoda</taxon>
        <taxon>Chromadorea</taxon>
        <taxon>Rhabditida</taxon>
        <taxon>Tylenchina</taxon>
        <taxon>Panagrolaimomorpha</taxon>
        <taxon>Strongyloidoidea</taxon>
        <taxon>Steinernematidae</taxon>
        <taxon>Steinernema</taxon>
    </lineage>
</organism>
<protein>
    <submittedName>
        <fullName evidence="3">GLOBIN domain-containing protein</fullName>
    </submittedName>
</protein>
<dbReference type="GO" id="GO:0019825">
    <property type="term" value="F:oxygen binding"/>
    <property type="evidence" value="ECO:0007669"/>
    <property type="project" value="InterPro"/>
</dbReference>
<evidence type="ECO:0000313" key="3">
    <source>
        <dbReference type="WBParaSite" id="L893_g20495.t1"/>
    </source>
</evidence>
<dbReference type="InterPro" id="IPR044399">
    <property type="entry name" value="Mb-like_M"/>
</dbReference>
<dbReference type="GO" id="GO:0020037">
    <property type="term" value="F:heme binding"/>
    <property type="evidence" value="ECO:0007669"/>
    <property type="project" value="InterPro"/>
</dbReference>
<sequence length="298" mass="34623">MQKSRALQRSGKALKLVRIEENNDRLKNESVSTLTACSIRNDAMGASLCKGAQKKAVGSWVNNDSENPFEHSFTKKERICLRETYQRLQDPKEIIGRIFLDIVNDVAPEVKKVFGVERVPRPNMLKMPKLGGHVARVNDIFDQTTSMLGYTENVLGAWQLIRKTGRAHTKQQFLLENLNQLEKNYFQVVIDYFQEQFLPYLTGEKEGQERKKVRFAQNYTTILIEDVWKRFFSILIAQMTDSFEQERTKVNQAQTRKALTPHLMPDGSKKKQKESQSQSEQEPEIKEKEPEQMYEDPF</sequence>
<accession>A0A1I7YWT2</accession>
<dbReference type="Proteomes" id="UP000095287">
    <property type="component" value="Unplaced"/>
</dbReference>
<feature type="region of interest" description="Disordered" evidence="1">
    <location>
        <begin position="247"/>
        <end position="298"/>
    </location>
</feature>
<dbReference type="InterPro" id="IPR012292">
    <property type="entry name" value="Globin/Proto"/>
</dbReference>
<evidence type="ECO:0000313" key="2">
    <source>
        <dbReference type="Proteomes" id="UP000095287"/>
    </source>
</evidence>
<reference evidence="3" key="1">
    <citation type="submission" date="2016-11" db="UniProtKB">
        <authorList>
            <consortium name="WormBaseParasite"/>
        </authorList>
    </citation>
    <scope>IDENTIFICATION</scope>
</reference>
<proteinExistence type="predicted"/>
<name>A0A1I7YWT2_9BILA</name>
<dbReference type="CDD" id="cd01040">
    <property type="entry name" value="Mb-like"/>
    <property type="match status" value="1"/>
</dbReference>
<evidence type="ECO:0000256" key="1">
    <source>
        <dbReference type="SAM" id="MobiDB-lite"/>
    </source>
</evidence>
<dbReference type="Gene3D" id="1.10.490.10">
    <property type="entry name" value="Globins"/>
    <property type="match status" value="1"/>
</dbReference>
<dbReference type="AlphaFoldDB" id="A0A1I7YWT2"/>
<dbReference type="WBParaSite" id="L893_g20495.t1">
    <property type="protein sequence ID" value="L893_g20495.t1"/>
    <property type="gene ID" value="L893_g20495"/>
</dbReference>
<dbReference type="InterPro" id="IPR009050">
    <property type="entry name" value="Globin-like_sf"/>
</dbReference>